<dbReference type="InterPro" id="IPR001509">
    <property type="entry name" value="Epimerase_deHydtase"/>
</dbReference>
<sequence>MNYLILGSAGQIGSALTTYLKDKGHDVTEFDLENYSVFKQDLRYPSRELESILSWCDFVFFLAFDVGGSRYLDKYQNTYSFISNNIKIMDTTFDALRATEKPFIFASSQMSNMHHSLYGVCKAIGEAYTKALNGLIVKFWNVYGVEKDLSKAHVITDFISMAKEGRINMLTDGSESREFLYVEDACKCLEILSKKYNEISRDINLHITSGVSTKIINIADIIQSIIPCEITPSTQKDSVQGDKKNQADFYIRRFWGPSINITTGIRRIISAMEKGKE</sequence>
<dbReference type="PANTHER" id="PTHR43245:SF13">
    <property type="entry name" value="UDP-D-APIOSE_UDP-D-XYLOSE SYNTHASE 2"/>
    <property type="match status" value="1"/>
</dbReference>
<dbReference type="Pfam" id="PF01370">
    <property type="entry name" value="Epimerase"/>
    <property type="match status" value="1"/>
</dbReference>
<gene>
    <name evidence="2" type="ORF">LCGC14_2384210</name>
</gene>
<dbReference type="EMBL" id="LAZR01035429">
    <property type="protein sequence ID" value="KKL27532.1"/>
    <property type="molecule type" value="Genomic_DNA"/>
</dbReference>
<reference evidence="2" key="1">
    <citation type="journal article" date="2015" name="Nature">
        <title>Complex archaea that bridge the gap between prokaryotes and eukaryotes.</title>
        <authorList>
            <person name="Spang A."/>
            <person name="Saw J.H."/>
            <person name="Jorgensen S.L."/>
            <person name="Zaremba-Niedzwiedzka K."/>
            <person name="Martijn J."/>
            <person name="Lind A.E."/>
            <person name="van Eijk R."/>
            <person name="Schleper C."/>
            <person name="Guy L."/>
            <person name="Ettema T.J."/>
        </authorList>
    </citation>
    <scope>NUCLEOTIDE SEQUENCE</scope>
</reference>
<dbReference type="SUPFAM" id="SSF51735">
    <property type="entry name" value="NAD(P)-binding Rossmann-fold domains"/>
    <property type="match status" value="1"/>
</dbReference>
<dbReference type="PANTHER" id="PTHR43245">
    <property type="entry name" value="BIFUNCTIONAL POLYMYXIN RESISTANCE PROTEIN ARNA"/>
    <property type="match status" value="1"/>
</dbReference>
<comment type="caution">
    <text evidence="2">The sequence shown here is derived from an EMBL/GenBank/DDBJ whole genome shotgun (WGS) entry which is preliminary data.</text>
</comment>
<evidence type="ECO:0000313" key="2">
    <source>
        <dbReference type="EMBL" id="KKL27532.1"/>
    </source>
</evidence>
<dbReference type="InterPro" id="IPR036291">
    <property type="entry name" value="NAD(P)-bd_dom_sf"/>
</dbReference>
<proteinExistence type="predicted"/>
<feature type="domain" description="NAD-dependent epimerase/dehydratase" evidence="1">
    <location>
        <begin position="4"/>
        <end position="204"/>
    </location>
</feature>
<dbReference type="Gene3D" id="3.40.50.720">
    <property type="entry name" value="NAD(P)-binding Rossmann-like Domain"/>
    <property type="match status" value="1"/>
</dbReference>
<organism evidence="2">
    <name type="scientific">marine sediment metagenome</name>
    <dbReference type="NCBI Taxonomy" id="412755"/>
    <lineage>
        <taxon>unclassified sequences</taxon>
        <taxon>metagenomes</taxon>
        <taxon>ecological metagenomes</taxon>
    </lineage>
</organism>
<dbReference type="CDD" id="cd08946">
    <property type="entry name" value="SDR_e"/>
    <property type="match status" value="1"/>
</dbReference>
<dbReference type="AlphaFoldDB" id="A0A0F9CM62"/>
<accession>A0A0F9CM62</accession>
<protein>
    <recommendedName>
        <fullName evidence="1">NAD-dependent epimerase/dehydratase domain-containing protein</fullName>
    </recommendedName>
</protein>
<name>A0A0F9CM62_9ZZZZ</name>
<dbReference type="InterPro" id="IPR050177">
    <property type="entry name" value="Lipid_A_modif_metabolic_enz"/>
</dbReference>
<dbReference type="Gene3D" id="3.90.25.10">
    <property type="entry name" value="UDP-galactose 4-epimerase, domain 1"/>
    <property type="match status" value="1"/>
</dbReference>
<evidence type="ECO:0000259" key="1">
    <source>
        <dbReference type="Pfam" id="PF01370"/>
    </source>
</evidence>